<dbReference type="InterPro" id="IPR036047">
    <property type="entry name" value="F-box-like_dom_sf"/>
</dbReference>
<evidence type="ECO:0000256" key="2">
    <source>
        <dbReference type="SAM" id="MobiDB-lite"/>
    </source>
</evidence>
<feature type="region of interest" description="Disordered" evidence="2">
    <location>
        <begin position="1"/>
        <end position="20"/>
    </location>
</feature>
<sequence>MRNPIEETSTSSGSNNNSNDSPITNIAQDHLFTILLLLPVDSILSFAMTCKRFRALISSDTLWESICKRDWGLKSVDALKSSNLHFQQQQLPWMRLYKGVSQLESVSCCDLICPDAKLMLPRPRASHSLNFVADCLVLFGGGCEGGQFFP</sequence>
<evidence type="ECO:0000313" key="5">
    <source>
        <dbReference type="Proteomes" id="UP000516437"/>
    </source>
</evidence>
<dbReference type="SUPFAM" id="SSF81383">
    <property type="entry name" value="F-box domain"/>
    <property type="match status" value="1"/>
</dbReference>
<dbReference type="EMBL" id="RXIC02000020">
    <property type="protein sequence ID" value="KAB1222451.1"/>
    <property type="molecule type" value="Genomic_DNA"/>
</dbReference>
<proteinExistence type="predicted"/>
<keyword evidence="5" id="KW-1185">Reference proteome</keyword>
<dbReference type="AlphaFoldDB" id="A0A6A1WB80"/>
<feature type="domain" description="F-box" evidence="3">
    <location>
        <begin position="20"/>
        <end position="66"/>
    </location>
</feature>
<feature type="compositionally biased region" description="Low complexity" evidence="2">
    <location>
        <begin position="9"/>
        <end position="20"/>
    </location>
</feature>
<dbReference type="Proteomes" id="UP000516437">
    <property type="component" value="Chromosome 2"/>
</dbReference>
<evidence type="ECO:0000259" key="3">
    <source>
        <dbReference type="PROSITE" id="PS50181"/>
    </source>
</evidence>
<gene>
    <name evidence="4" type="ORF">CJ030_MR2G027681</name>
</gene>
<protein>
    <recommendedName>
        <fullName evidence="3">F-box domain-containing protein</fullName>
    </recommendedName>
</protein>
<name>A0A6A1WB80_9ROSI</name>
<keyword evidence="1" id="KW-0880">Kelch repeat</keyword>
<dbReference type="OrthoDB" id="10251809at2759"/>
<comment type="caution">
    <text evidence="4">The sequence shown here is derived from an EMBL/GenBank/DDBJ whole genome shotgun (WGS) entry which is preliminary data.</text>
</comment>
<organism evidence="4 5">
    <name type="scientific">Morella rubra</name>
    <name type="common">Chinese bayberry</name>
    <dbReference type="NCBI Taxonomy" id="262757"/>
    <lineage>
        <taxon>Eukaryota</taxon>
        <taxon>Viridiplantae</taxon>
        <taxon>Streptophyta</taxon>
        <taxon>Embryophyta</taxon>
        <taxon>Tracheophyta</taxon>
        <taxon>Spermatophyta</taxon>
        <taxon>Magnoliopsida</taxon>
        <taxon>eudicotyledons</taxon>
        <taxon>Gunneridae</taxon>
        <taxon>Pentapetalae</taxon>
        <taxon>rosids</taxon>
        <taxon>fabids</taxon>
        <taxon>Fagales</taxon>
        <taxon>Myricaceae</taxon>
        <taxon>Morella</taxon>
    </lineage>
</organism>
<dbReference type="Pfam" id="PF12937">
    <property type="entry name" value="F-box-like"/>
    <property type="match status" value="1"/>
</dbReference>
<dbReference type="Gene3D" id="1.20.1280.50">
    <property type="match status" value="1"/>
</dbReference>
<dbReference type="PROSITE" id="PS50181">
    <property type="entry name" value="FBOX"/>
    <property type="match status" value="1"/>
</dbReference>
<reference evidence="4 5" key="1">
    <citation type="journal article" date="2019" name="Plant Biotechnol. J.">
        <title>The red bayberry genome and genetic basis of sex determination.</title>
        <authorList>
            <person name="Jia H.M."/>
            <person name="Jia H.J."/>
            <person name="Cai Q.L."/>
            <person name="Wang Y."/>
            <person name="Zhao H.B."/>
            <person name="Yang W.F."/>
            <person name="Wang G.Y."/>
            <person name="Li Y.H."/>
            <person name="Zhan D.L."/>
            <person name="Shen Y.T."/>
            <person name="Niu Q.F."/>
            <person name="Chang L."/>
            <person name="Qiu J."/>
            <person name="Zhao L."/>
            <person name="Xie H.B."/>
            <person name="Fu W.Y."/>
            <person name="Jin J."/>
            <person name="Li X.W."/>
            <person name="Jiao Y."/>
            <person name="Zhou C.C."/>
            <person name="Tu T."/>
            <person name="Chai C.Y."/>
            <person name="Gao J.L."/>
            <person name="Fan L.J."/>
            <person name="van de Weg E."/>
            <person name="Wang J.Y."/>
            <person name="Gao Z.S."/>
        </authorList>
    </citation>
    <scope>NUCLEOTIDE SEQUENCE [LARGE SCALE GENOMIC DNA]</scope>
    <source>
        <tissue evidence="4">Leaves</tissue>
    </source>
</reference>
<accession>A0A6A1WB80</accession>
<evidence type="ECO:0000313" key="4">
    <source>
        <dbReference type="EMBL" id="KAB1222451.1"/>
    </source>
</evidence>
<evidence type="ECO:0000256" key="1">
    <source>
        <dbReference type="ARBA" id="ARBA00022441"/>
    </source>
</evidence>
<dbReference type="PANTHER" id="PTHR46175">
    <property type="entry name" value="BACTERIOOPSIN TRANSCRIPTIONAL ACTIVATOR"/>
    <property type="match status" value="1"/>
</dbReference>
<dbReference type="PANTHER" id="PTHR46175:SF4">
    <property type="entry name" value="BACTERIOOPSIN TRANSCRIPTIONAL ACTIVATOR"/>
    <property type="match status" value="1"/>
</dbReference>
<dbReference type="InterPro" id="IPR001810">
    <property type="entry name" value="F-box_dom"/>
</dbReference>